<feature type="domain" description="YetF C-terminal" evidence="8">
    <location>
        <begin position="95"/>
        <end position="165"/>
    </location>
</feature>
<evidence type="ECO:0000256" key="1">
    <source>
        <dbReference type="ARBA" id="ARBA00004651"/>
    </source>
</evidence>
<evidence type="ECO:0000256" key="5">
    <source>
        <dbReference type="ARBA" id="ARBA00022989"/>
    </source>
</evidence>
<feature type="transmembrane region" description="Helical" evidence="7">
    <location>
        <begin position="76"/>
        <end position="94"/>
    </location>
</feature>
<keyword evidence="4 7" id="KW-0812">Transmembrane</keyword>
<gene>
    <name evidence="9" type="ORF">D3Y59_02675</name>
</gene>
<proteinExistence type="inferred from homology"/>
<accession>A0A3B7RPA7</accession>
<dbReference type="GO" id="GO:0005886">
    <property type="term" value="C:plasma membrane"/>
    <property type="evidence" value="ECO:0007669"/>
    <property type="project" value="UniProtKB-SubCell"/>
</dbReference>
<evidence type="ECO:0000256" key="2">
    <source>
        <dbReference type="ARBA" id="ARBA00006448"/>
    </source>
</evidence>
<protein>
    <submittedName>
        <fullName evidence="9">DUF421 domain-containing protein</fullName>
    </submittedName>
</protein>
<evidence type="ECO:0000259" key="8">
    <source>
        <dbReference type="Pfam" id="PF04239"/>
    </source>
</evidence>
<organism evidence="9 10">
    <name type="scientific">Hymenobacter oligotrophus</name>
    <dbReference type="NCBI Taxonomy" id="2319843"/>
    <lineage>
        <taxon>Bacteria</taxon>
        <taxon>Pseudomonadati</taxon>
        <taxon>Bacteroidota</taxon>
        <taxon>Cytophagia</taxon>
        <taxon>Cytophagales</taxon>
        <taxon>Hymenobacteraceae</taxon>
        <taxon>Hymenobacter</taxon>
    </lineage>
</organism>
<dbReference type="AlphaFoldDB" id="A0A3B7RPA7"/>
<keyword evidence="10" id="KW-1185">Reference proteome</keyword>
<dbReference type="EMBL" id="CP032317">
    <property type="protein sequence ID" value="AYA36057.1"/>
    <property type="molecule type" value="Genomic_DNA"/>
</dbReference>
<keyword evidence="6 7" id="KW-0472">Membrane</keyword>
<dbReference type="OrthoDB" id="9778331at2"/>
<dbReference type="KEGG" id="hyh:D3Y59_02675"/>
<dbReference type="Pfam" id="PF04239">
    <property type="entry name" value="DUF421"/>
    <property type="match status" value="1"/>
</dbReference>
<name>A0A3B7RPA7_9BACT</name>
<evidence type="ECO:0000313" key="10">
    <source>
        <dbReference type="Proteomes" id="UP000262802"/>
    </source>
</evidence>
<dbReference type="InterPro" id="IPR023090">
    <property type="entry name" value="UPF0702_alpha/beta_dom_sf"/>
</dbReference>
<evidence type="ECO:0000256" key="6">
    <source>
        <dbReference type="ARBA" id="ARBA00023136"/>
    </source>
</evidence>
<dbReference type="InterPro" id="IPR007353">
    <property type="entry name" value="DUF421"/>
</dbReference>
<keyword evidence="3" id="KW-1003">Cell membrane</keyword>
<evidence type="ECO:0000256" key="4">
    <source>
        <dbReference type="ARBA" id="ARBA00022692"/>
    </source>
</evidence>
<comment type="similarity">
    <text evidence="2">Belongs to the UPF0702 family.</text>
</comment>
<dbReference type="RefSeq" id="WP_119443644.1">
    <property type="nucleotide sequence ID" value="NZ_CP032317.1"/>
</dbReference>
<dbReference type="Gene3D" id="3.30.240.20">
    <property type="entry name" value="bsu07140 like domains"/>
    <property type="match status" value="1"/>
</dbReference>
<evidence type="ECO:0000313" key="9">
    <source>
        <dbReference type="EMBL" id="AYA36057.1"/>
    </source>
</evidence>
<keyword evidence="5 7" id="KW-1133">Transmembrane helix</keyword>
<reference evidence="9 10" key="1">
    <citation type="submission" date="2018-09" db="EMBL/GenBank/DDBJ databases">
        <title>Hymenobacter medium sp. nov., isolated from R2A medium.</title>
        <authorList>
            <person name="Yingchao G."/>
        </authorList>
    </citation>
    <scope>NUCLEOTIDE SEQUENCE [LARGE SCALE GENOMIC DNA]</scope>
    <source>
        <strain evidence="10">sh-6</strain>
    </source>
</reference>
<evidence type="ECO:0000256" key="3">
    <source>
        <dbReference type="ARBA" id="ARBA00022475"/>
    </source>
</evidence>
<feature type="transmembrane region" description="Helical" evidence="7">
    <location>
        <begin position="20"/>
        <end position="39"/>
    </location>
</feature>
<comment type="subcellular location">
    <subcellularLocation>
        <location evidence="1">Cell membrane</location>
        <topology evidence="1">Multi-pass membrane protein</topology>
    </subcellularLocation>
</comment>
<dbReference type="PANTHER" id="PTHR34582">
    <property type="entry name" value="UPF0702 TRANSMEMBRANE PROTEIN YCAP"/>
    <property type="match status" value="1"/>
</dbReference>
<dbReference type="Proteomes" id="UP000262802">
    <property type="component" value="Chromosome"/>
</dbReference>
<evidence type="ECO:0000256" key="7">
    <source>
        <dbReference type="SAM" id="Phobius"/>
    </source>
</evidence>
<sequence length="176" mass="19938">MFEQVDWHSMFVPKIPILEIVIRGSIIYLGLFLLMRVILKRESGTLGIGDMLLVVLIADASQNGMTNDYTSVTEGLILVVTIIVWSYALNWLGFHFPMFQRLLKPGKLLLVKDGRIVAENMRKELVTRSELMSEVRANGISDLSRIREAYMEPTGRISIICKDEKPASTPDEKKVL</sequence>
<dbReference type="PANTHER" id="PTHR34582:SF6">
    <property type="entry name" value="UPF0702 TRANSMEMBRANE PROTEIN YCAP"/>
    <property type="match status" value="1"/>
</dbReference>